<organism evidence="7 8">
    <name type="scientific">Paenibacillus nuruki</name>
    <dbReference type="NCBI Taxonomy" id="1886670"/>
    <lineage>
        <taxon>Bacteria</taxon>
        <taxon>Bacillati</taxon>
        <taxon>Bacillota</taxon>
        <taxon>Bacilli</taxon>
        <taxon>Bacillales</taxon>
        <taxon>Paenibacillaceae</taxon>
        <taxon>Paenibacillus</taxon>
    </lineage>
</organism>
<keyword evidence="4 5" id="KW-0472">Membrane</keyword>
<gene>
    <name evidence="7" type="ORF">PTI45_02883</name>
</gene>
<comment type="caution">
    <text evidence="7">The sequence shown here is derived from an EMBL/GenBank/DDBJ whole genome shotgun (WGS) entry which is preliminary data.</text>
</comment>
<feature type="transmembrane region" description="Helical" evidence="5">
    <location>
        <begin position="214"/>
        <end position="235"/>
    </location>
</feature>
<dbReference type="Pfam" id="PF12698">
    <property type="entry name" value="ABC2_membrane_3"/>
    <property type="match status" value="1"/>
</dbReference>
<feature type="transmembrane region" description="Helical" evidence="5">
    <location>
        <begin position="247"/>
        <end position="266"/>
    </location>
</feature>
<evidence type="ECO:0000256" key="5">
    <source>
        <dbReference type="SAM" id="Phobius"/>
    </source>
</evidence>
<keyword evidence="2 5" id="KW-0812">Transmembrane</keyword>
<dbReference type="GO" id="GO:0140359">
    <property type="term" value="F:ABC-type transporter activity"/>
    <property type="evidence" value="ECO:0007669"/>
    <property type="project" value="InterPro"/>
</dbReference>
<feature type="transmembrane region" description="Helical" evidence="5">
    <location>
        <begin position="318"/>
        <end position="344"/>
    </location>
</feature>
<feature type="transmembrane region" description="Helical" evidence="5">
    <location>
        <begin position="20"/>
        <end position="41"/>
    </location>
</feature>
<evidence type="ECO:0000259" key="6">
    <source>
        <dbReference type="Pfam" id="PF12698"/>
    </source>
</evidence>
<keyword evidence="8" id="KW-1185">Reference proteome</keyword>
<dbReference type="PATRIC" id="fig|1886670.3.peg.2933"/>
<feature type="transmembrane region" description="Helical" evidence="5">
    <location>
        <begin position="168"/>
        <end position="194"/>
    </location>
</feature>
<evidence type="ECO:0000313" key="7">
    <source>
        <dbReference type="EMBL" id="ODP27711.1"/>
    </source>
</evidence>
<evidence type="ECO:0000256" key="2">
    <source>
        <dbReference type="ARBA" id="ARBA00022692"/>
    </source>
</evidence>
<dbReference type="GO" id="GO:0016020">
    <property type="term" value="C:membrane"/>
    <property type="evidence" value="ECO:0007669"/>
    <property type="project" value="UniProtKB-SubCell"/>
</dbReference>
<protein>
    <recommendedName>
        <fullName evidence="6">ABC-2 type transporter transmembrane domain-containing protein</fullName>
    </recommendedName>
</protein>
<feature type="domain" description="ABC-2 type transporter transmembrane" evidence="6">
    <location>
        <begin position="18"/>
        <end position="344"/>
    </location>
</feature>
<keyword evidence="3 5" id="KW-1133">Transmembrane helix</keyword>
<dbReference type="PANTHER" id="PTHR43077:SF5">
    <property type="entry name" value="PHAGE INFECTION PROTEIN"/>
    <property type="match status" value="1"/>
</dbReference>
<dbReference type="RefSeq" id="WP_069328293.1">
    <property type="nucleotide sequence ID" value="NZ_MDER01000047.1"/>
</dbReference>
<sequence>MTVFKTFKDFLGITQTKVGIVFSIFVPLVFLLFWMTGYHGATERVDQLVVGIVNEDGTAGDNIAQAIATGVPYKTQSYPSLNEAQQHMDNGELTMVISIPAHFTEDVASNGSTQMNYYINQGNSDIAKSIVQSSAAQISSTIGEHAFADVHQEIVTTNVVKTHDISNFAISMLPMILGFVTYVGVMTMNIQLNIASMMLKRDHSKWQIFWGRQILLLAISIVASLLITTVATLFADTAASFWQMWSFHLLVYISCIAVTQMAFALFGNVAPLFNVALIPLQLMTAGNIIPAAMLSPLYRNVGHFLPAPNAIQGYLRLIYSGASVSSFVIHLLWIAIVTFGITWIRTALIKPAPSPINHPANSH</sequence>
<evidence type="ECO:0000256" key="4">
    <source>
        <dbReference type="ARBA" id="ARBA00023136"/>
    </source>
</evidence>
<dbReference type="PANTHER" id="PTHR43077">
    <property type="entry name" value="TRANSPORT PERMEASE YVFS-RELATED"/>
    <property type="match status" value="1"/>
</dbReference>
<dbReference type="STRING" id="1886670.PTI45_02883"/>
<reference evidence="7 8" key="1">
    <citation type="submission" date="2016-08" db="EMBL/GenBank/DDBJ databases">
        <title>Genome sequencing of Paenibacillus sp. TI45-13ar, isolated from Korean traditional nuruk.</title>
        <authorList>
            <person name="Kim S.-J."/>
        </authorList>
    </citation>
    <scope>NUCLEOTIDE SEQUENCE [LARGE SCALE GENOMIC DNA]</scope>
    <source>
        <strain evidence="7 8">TI45-13ar</strain>
    </source>
</reference>
<feature type="transmembrane region" description="Helical" evidence="5">
    <location>
        <begin position="273"/>
        <end position="298"/>
    </location>
</feature>
<evidence type="ECO:0000256" key="1">
    <source>
        <dbReference type="ARBA" id="ARBA00004141"/>
    </source>
</evidence>
<dbReference type="Proteomes" id="UP000094578">
    <property type="component" value="Unassembled WGS sequence"/>
</dbReference>
<evidence type="ECO:0000256" key="3">
    <source>
        <dbReference type="ARBA" id="ARBA00022989"/>
    </source>
</evidence>
<dbReference type="InterPro" id="IPR051328">
    <property type="entry name" value="T7SS_ABC-Transporter"/>
</dbReference>
<accession>A0A1E3L272</accession>
<proteinExistence type="predicted"/>
<dbReference type="Gene3D" id="3.40.1710.10">
    <property type="entry name" value="abc type-2 transporter like domain"/>
    <property type="match status" value="1"/>
</dbReference>
<dbReference type="AlphaFoldDB" id="A0A1E3L272"/>
<comment type="subcellular location">
    <subcellularLocation>
        <location evidence="1">Membrane</location>
        <topology evidence="1">Multi-pass membrane protein</topology>
    </subcellularLocation>
</comment>
<dbReference type="EMBL" id="MDER01000047">
    <property type="protein sequence ID" value="ODP27711.1"/>
    <property type="molecule type" value="Genomic_DNA"/>
</dbReference>
<dbReference type="InterPro" id="IPR013525">
    <property type="entry name" value="ABC2_TM"/>
</dbReference>
<name>A0A1E3L272_9BACL</name>
<evidence type="ECO:0000313" key="8">
    <source>
        <dbReference type="Proteomes" id="UP000094578"/>
    </source>
</evidence>